<accession>A0A3Q3VTW8</accession>
<dbReference type="SMART" id="SM00271">
    <property type="entry name" value="DnaJ"/>
    <property type="match status" value="1"/>
</dbReference>
<dbReference type="CDD" id="cd06257">
    <property type="entry name" value="DnaJ"/>
    <property type="match status" value="1"/>
</dbReference>
<dbReference type="InterPro" id="IPR036869">
    <property type="entry name" value="J_dom_sf"/>
</dbReference>
<dbReference type="Gene3D" id="1.10.287.110">
    <property type="entry name" value="DnaJ domain"/>
    <property type="match status" value="1"/>
</dbReference>
<proteinExistence type="predicted"/>
<evidence type="ECO:0000259" key="1">
    <source>
        <dbReference type="PROSITE" id="PS50076"/>
    </source>
</evidence>
<evidence type="ECO:0000313" key="2">
    <source>
        <dbReference type="Ensembl" id="ENSMMOP00000004878.1"/>
    </source>
</evidence>
<dbReference type="Pfam" id="PF00226">
    <property type="entry name" value="DnaJ"/>
    <property type="match status" value="1"/>
</dbReference>
<dbReference type="InterPro" id="IPR001623">
    <property type="entry name" value="DnaJ_domain"/>
</dbReference>
<feature type="domain" description="J" evidence="1">
    <location>
        <begin position="16"/>
        <end position="77"/>
    </location>
</feature>
<dbReference type="PROSITE" id="PS50076">
    <property type="entry name" value="DNAJ_2"/>
    <property type="match status" value="1"/>
</dbReference>
<sequence length="94" mass="11122">PKEDYMNRFREISRLNPFTVLGVQVHASEAELKKAYRQLVHPDKNKHPRAGEAFKVLRSAWDIVSNPETRREYEFTGIIRLNKTFLSRIFSYVL</sequence>
<name>A0A3Q3VTW8_MOLML</name>
<evidence type="ECO:0000313" key="3">
    <source>
        <dbReference type="Proteomes" id="UP000261620"/>
    </source>
</evidence>
<protein>
    <recommendedName>
        <fullName evidence="1">J domain-containing protein</fullName>
    </recommendedName>
</protein>
<reference evidence="2" key="1">
    <citation type="submission" date="2025-08" db="UniProtKB">
        <authorList>
            <consortium name="Ensembl"/>
        </authorList>
    </citation>
    <scope>IDENTIFICATION</scope>
</reference>
<keyword evidence="3" id="KW-1185">Reference proteome</keyword>
<dbReference type="Ensembl" id="ENSMMOT00000004965.1">
    <property type="protein sequence ID" value="ENSMMOP00000004878.1"/>
    <property type="gene ID" value="ENSMMOG00000003894.1"/>
</dbReference>
<dbReference type="PANTHER" id="PTHR44665">
    <property type="entry name" value="DNAJ HOMOLOG SUBFAMILY C MEMBER 14"/>
    <property type="match status" value="1"/>
</dbReference>
<reference evidence="2" key="2">
    <citation type="submission" date="2025-09" db="UniProtKB">
        <authorList>
            <consortium name="Ensembl"/>
        </authorList>
    </citation>
    <scope>IDENTIFICATION</scope>
</reference>
<organism evidence="2 3">
    <name type="scientific">Mola mola</name>
    <name type="common">Ocean sunfish</name>
    <name type="synonym">Tetraodon mola</name>
    <dbReference type="NCBI Taxonomy" id="94237"/>
    <lineage>
        <taxon>Eukaryota</taxon>
        <taxon>Metazoa</taxon>
        <taxon>Chordata</taxon>
        <taxon>Craniata</taxon>
        <taxon>Vertebrata</taxon>
        <taxon>Euteleostomi</taxon>
        <taxon>Actinopterygii</taxon>
        <taxon>Neopterygii</taxon>
        <taxon>Teleostei</taxon>
        <taxon>Neoteleostei</taxon>
        <taxon>Acanthomorphata</taxon>
        <taxon>Eupercaria</taxon>
        <taxon>Tetraodontiformes</taxon>
        <taxon>Molidae</taxon>
        <taxon>Mola</taxon>
    </lineage>
</organism>
<dbReference type="PANTHER" id="PTHR44665:SF1">
    <property type="entry name" value="DNAJ HOMOLOG SUBFAMILY C MEMBER 14"/>
    <property type="match status" value="1"/>
</dbReference>
<dbReference type="SUPFAM" id="SSF46565">
    <property type="entry name" value="Chaperone J-domain"/>
    <property type="match status" value="1"/>
</dbReference>
<dbReference type="InterPro" id="IPR052317">
    <property type="entry name" value="Viral_replicn-host_int_reg"/>
</dbReference>
<dbReference type="AlphaFoldDB" id="A0A3Q3VTW8"/>
<dbReference type="Proteomes" id="UP000261620">
    <property type="component" value="Unplaced"/>
</dbReference>
<dbReference type="GO" id="GO:0050780">
    <property type="term" value="F:dopamine receptor binding"/>
    <property type="evidence" value="ECO:0007669"/>
    <property type="project" value="TreeGrafter"/>
</dbReference>
<dbReference type="PRINTS" id="PR00625">
    <property type="entry name" value="JDOMAIN"/>
</dbReference>